<comment type="caution">
    <text evidence="1">The sequence shown here is derived from an EMBL/GenBank/DDBJ whole genome shotgun (WGS) entry which is preliminary data.</text>
</comment>
<accession>A0AAE0FUR0</accession>
<gene>
    <name evidence="1" type="ORF">CYMTET_25339</name>
</gene>
<evidence type="ECO:0000313" key="1">
    <source>
        <dbReference type="EMBL" id="KAK3266010.1"/>
    </source>
</evidence>
<reference evidence="1 2" key="1">
    <citation type="journal article" date="2015" name="Genome Biol. Evol.">
        <title>Comparative Genomics of a Bacterivorous Green Alga Reveals Evolutionary Causalities and Consequences of Phago-Mixotrophic Mode of Nutrition.</title>
        <authorList>
            <person name="Burns J.A."/>
            <person name="Paasch A."/>
            <person name="Narechania A."/>
            <person name="Kim E."/>
        </authorList>
    </citation>
    <scope>NUCLEOTIDE SEQUENCE [LARGE SCALE GENOMIC DNA]</scope>
    <source>
        <strain evidence="1 2">PLY_AMNH</strain>
    </source>
</reference>
<keyword evidence="2" id="KW-1185">Reference proteome</keyword>
<evidence type="ECO:0000313" key="2">
    <source>
        <dbReference type="Proteomes" id="UP001190700"/>
    </source>
</evidence>
<sequence>MYSQAPAESLVESLEQAVPVNPAPRSRAVLEGRQLKVRCLGMAGEEAVTVWFMTRFEYVDANRCLESPVSQLDSAGCAMVTLPAGAGGSGVVEVVCGELSRTLPHCTQSLNVDVVQAEGILQA</sequence>
<organism evidence="1 2">
    <name type="scientific">Cymbomonas tetramitiformis</name>
    <dbReference type="NCBI Taxonomy" id="36881"/>
    <lineage>
        <taxon>Eukaryota</taxon>
        <taxon>Viridiplantae</taxon>
        <taxon>Chlorophyta</taxon>
        <taxon>Pyramimonadophyceae</taxon>
        <taxon>Pyramimonadales</taxon>
        <taxon>Pyramimonadaceae</taxon>
        <taxon>Cymbomonas</taxon>
    </lineage>
</organism>
<dbReference type="AlphaFoldDB" id="A0AAE0FUR0"/>
<dbReference type="Proteomes" id="UP001190700">
    <property type="component" value="Unassembled WGS sequence"/>
</dbReference>
<dbReference type="EMBL" id="LGRX02013494">
    <property type="protein sequence ID" value="KAK3266010.1"/>
    <property type="molecule type" value="Genomic_DNA"/>
</dbReference>
<proteinExistence type="predicted"/>
<protein>
    <submittedName>
        <fullName evidence="1">Uncharacterized protein</fullName>
    </submittedName>
</protein>
<name>A0AAE0FUR0_9CHLO</name>